<evidence type="ECO:0000256" key="4">
    <source>
        <dbReference type="ARBA" id="ARBA00022741"/>
    </source>
</evidence>
<evidence type="ECO:0000256" key="7">
    <source>
        <dbReference type="NCBIfam" id="TIGR02188"/>
    </source>
</evidence>
<evidence type="ECO:0000259" key="10">
    <source>
        <dbReference type="Pfam" id="PF16177"/>
    </source>
</evidence>
<evidence type="ECO:0000256" key="1">
    <source>
        <dbReference type="ARBA" id="ARBA00006432"/>
    </source>
</evidence>
<keyword evidence="4" id="KW-0547">Nucleotide-binding</keyword>
<evidence type="ECO:0000256" key="6">
    <source>
        <dbReference type="ARBA" id="ARBA00022990"/>
    </source>
</evidence>
<dbReference type="Pfam" id="PF13193">
    <property type="entry name" value="AMP-binding_C"/>
    <property type="match status" value="1"/>
</dbReference>
<dbReference type="InterPro" id="IPR025110">
    <property type="entry name" value="AMP-bd_C"/>
</dbReference>
<dbReference type="InterPro" id="IPR042099">
    <property type="entry name" value="ANL_N_sf"/>
</dbReference>
<dbReference type="InterPro" id="IPR020845">
    <property type="entry name" value="AMP-binding_CS"/>
</dbReference>
<dbReference type="PROSITE" id="PS00455">
    <property type="entry name" value="AMP_BINDING"/>
    <property type="match status" value="1"/>
</dbReference>
<gene>
    <name evidence="11" type="primary">acsA</name>
    <name evidence="11" type="ORF">LEM8419_02907</name>
</gene>
<evidence type="ECO:0000313" key="12">
    <source>
        <dbReference type="Proteomes" id="UP000837803"/>
    </source>
</evidence>
<evidence type="ECO:0000256" key="2">
    <source>
        <dbReference type="ARBA" id="ARBA00013275"/>
    </source>
</evidence>
<dbReference type="Proteomes" id="UP000837803">
    <property type="component" value="Unassembled WGS sequence"/>
</dbReference>
<keyword evidence="12" id="KW-1185">Reference proteome</keyword>
<keyword evidence="3 11" id="KW-0436">Ligase</keyword>
<dbReference type="Pfam" id="PF00501">
    <property type="entry name" value="AMP-binding"/>
    <property type="match status" value="1"/>
</dbReference>
<name>A0ABN8F8U0_9BACT</name>
<feature type="domain" description="Acetyl-coenzyme A synthetase N-terminal" evidence="10">
    <location>
        <begin position="40"/>
        <end position="95"/>
    </location>
</feature>
<dbReference type="InterPro" id="IPR032387">
    <property type="entry name" value="ACAS_N"/>
</dbReference>
<organism evidence="11 12">
    <name type="scientific">Neolewinella maritima</name>
    <dbReference type="NCBI Taxonomy" id="1383882"/>
    <lineage>
        <taxon>Bacteria</taxon>
        <taxon>Pseudomonadati</taxon>
        <taxon>Bacteroidota</taxon>
        <taxon>Saprospiria</taxon>
        <taxon>Saprospirales</taxon>
        <taxon>Lewinellaceae</taxon>
        <taxon>Neolewinella</taxon>
    </lineage>
</organism>
<keyword evidence="6" id="KW-0007">Acetylation</keyword>
<dbReference type="Gene3D" id="3.40.50.12780">
    <property type="entry name" value="N-terminal domain of ligase-like"/>
    <property type="match status" value="1"/>
</dbReference>
<accession>A0ABN8F8U0</accession>
<protein>
    <recommendedName>
        <fullName evidence="2 7">Acetate--CoA ligase</fullName>
        <ecNumber evidence="2 7">6.2.1.1</ecNumber>
    </recommendedName>
</protein>
<dbReference type="GO" id="GO:0003987">
    <property type="term" value="F:acetate-CoA ligase activity"/>
    <property type="evidence" value="ECO:0007669"/>
    <property type="project" value="UniProtKB-EC"/>
</dbReference>
<reference evidence="11" key="1">
    <citation type="submission" date="2021-12" db="EMBL/GenBank/DDBJ databases">
        <authorList>
            <person name="Rodrigo-Torres L."/>
            <person name="Arahal R. D."/>
            <person name="Lucena T."/>
        </authorList>
    </citation>
    <scope>NUCLEOTIDE SEQUENCE</scope>
    <source>
        <strain evidence="11">CECT 8419</strain>
    </source>
</reference>
<feature type="domain" description="AMP-dependent synthetase/ligase" evidence="8">
    <location>
        <begin position="97"/>
        <end position="485"/>
    </location>
</feature>
<dbReference type="CDD" id="cd05966">
    <property type="entry name" value="ACS"/>
    <property type="match status" value="1"/>
</dbReference>
<dbReference type="NCBIfam" id="NF001208">
    <property type="entry name" value="PRK00174.1"/>
    <property type="match status" value="1"/>
</dbReference>
<evidence type="ECO:0000259" key="9">
    <source>
        <dbReference type="Pfam" id="PF13193"/>
    </source>
</evidence>
<dbReference type="PANTHER" id="PTHR24095:SF14">
    <property type="entry name" value="ACETYL-COENZYME A SYNTHETASE 1"/>
    <property type="match status" value="1"/>
</dbReference>
<comment type="similarity">
    <text evidence="1">Belongs to the ATP-dependent AMP-binding enzyme family.</text>
</comment>
<sequence>MIIRRIWISHLTYHPILAYNQYQDMSEPSLPLQITSFQEYQQVYDRSIADPEAFWAEQAETFHWHKPWDRVLDWNFTDPRVEWFQGGSLNITENCLDRHLTTRGDQTAILFEPNEPGDPEVKLSYTELHTAVCRVSNALRALGIGKGDRVCFYMPMVPELAVSVLACARIGAIHSVVFAGFSAQALADRVNDADCALIICSDYNRRGAKNIAVKDVVDDAIALGCPSVRHVLVHRNTGEAVKWNENLDRWYHEEVDGQPASCAAEVMQAEDVLFILYTSGSTGKPKGVVHTCGGYMVYTAFSFLNVFQYQPGDVYWCTADIGWITGHSYILYGPLLCGATTLMFEGVPTYPDASRFWQVCAKHKVNQFYTAPTAIRALMARGNRFVDGHDLSDLKVIGSVGEPINEEAWEWYHEHVGKGRVPIVDTWWQTETGGMMISGLGGLSPQKATFAGYPLPGVQMALIDKNSGEEVSGNPASGLLCVKFPWPSILRTTWGDHERCRTTYFTTVPGMYFTGDGARRDADGMYRIIGRVDDVINVSGHRLGTAEVENAINEHAQVVESAVVGYPHDIKGQGIYAYVIVADGVPAGDTLREEIVAMVRQEIGPIAKPDKIQFVDELPKTRSGKIMRRILRKVASGDTGALGDTSTLLNPEAVESVIAGVV</sequence>
<dbReference type="PANTHER" id="PTHR24095">
    <property type="entry name" value="ACETYL-COENZYME A SYNTHETASE"/>
    <property type="match status" value="1"/>
</dbReference>
<proteinExistence type="inferred from homology"/>
<feature type="domain" description="AMP-binding enzyme C-terminal" evidence="9">
    <location>
        <begin position="547"/>
        <end position="625"/>
    </location>
</feature>
<dbReference type="InterPro" id="IPR011904">
    <property type="entry name" value="Ac_CoA_lig"/>
</dbReference>
<dbReference type="InterPro" id="IPR000873">
    <property type="entry name" value="AMP-dep_synth/lig_dom"/>
</dbReference>
<evidence type="ECO:0000313" key="11">
    <source>
        <dbReference type="EMBL" id="CAH1001992.1"/>
    </source>
</evidence>
<dbReference type="EMBL" id="CAKLPZ010000004">
    <property type="protein sequence ID" value="CAH1001992.1"/>
    <property type="molecule type" value="Genomic_DNA"/>
</dbReference>
<evidence type="ECO:0000256" key="5">
    <source>
        <dbReference type="ARBA" id="ARBA00022840"/>
    </source>
</evidence>
<dbReference type="Pfam" id="PF16177">
    <property type="entry name" value="ACAS_N"/>
    <property type="match status" value="1"/>
</dbReference>
<evidence type="ECO:0000259" key="8">
    <source>
        <dbReference type="Pfam" id="PF00501"/>
    </source>
</evidence>
<comment type="caution">
    <text evidence="11">The sequence shown here is derived from an EMBL/GenBank/DDBJ whole genome shotgun (WGS) entry which is preliminary data.</text>
</comment>
<keyword evidence="5" id="KW-0067">ATP-binding</keyword>
<dbReference type="NCBIfam" id="TIGR02188">
    <property type="entry name" value="Ac_CoA_lig_AcsA"/>
    <property type="match status" value="1"/>
</dbReference>
<dbReference type="Gene3D" id="3.30.300.30">
    <property type="match status" value="1"/>
</dbReference>
<dbReference type="SUPFAM" id="SSF56801">
    <property type="entry name" value="Acetyl-CoA synthetase-like"/>
    <property type="match status" value="1"/>
</dbReference>
<evidence type="ECO:0000256" key="3">
    <source>
        <dbReference type="ARBA" id="ARBA00022598"/>
    </source>
</evidence>
<dbReference type="EC" id="6.2.1.1" evidence="2 7"/>
<dbReference type="InterPro" id="IPR045851">
    <property type="entry name" value="AMP-bd_C_sf"/>
</dbReference>